<dbReference type="EC" id="2.2.1.6" evidence="8"/>
<name>A0ABT0C0X2_9BACT</name>
<dbReference type="InterPro" id="IPR045865">
    <property type="entry name" value="ACT-like_dom_sf"/>
</dbReference>
<dbReference type="InterPro" id="IPR054480">
    <property type="entry name" value="AHAS_small-like_ACT"/>
</dbReference>
<dbReference type="RefSeq" id="WP_022456221.1">
    <property type="nucleotide sequence ID" value="NZ_JAKZMM010000018.1"/>
</dbReference>
<dbReference type="InterPro" id="IPR004789">
    <property type="entry name" value="Acetalactate_synth_ssu"/>
</dbReference>
<dbReference type="InterPro" id="IPR002912">
    <property type="entry name" value="ACT_dom"/>
</dbReference>
<evidence type="ECO:0000256" key="4">
    <source>
        <dbReference type="ARBA" id="ARBA00011744"/>
    </source>
</evidence>
<dbReference type="InterPro" id="IPR027271">
    <property type="entry name" value="Acetolactate_synth/TF_NikR_C"/>
</dbReference>
<evidence type="ECO:0000256" key="8">
    <source>
        <dbReference type="RuleBase" id="RU368092"/>
    </source>
</evidence>
<comment type="pathway">
    <text evidence="1 8">Amino-acid biosynthesis; L-isoleucine biosynthesis; L-isoleucine from 2-oxobutanoate: step 1/4.</text>
</comment>
<dbReference type="Gene3D" id="3.30.70.1150">
    <property type="entry name" value="ACT-like. Chain A, domain 2"/>
    <property type="match status" value="1"/>
</dbReference>
<keyword evidence="6 8" id="KW-0100">Branched-chain amino acid biosynthesis</keyword>
<dbReference type="EMBL" id="JAKZMM010000018">
    <property type="protein sequence ID" value="MCJ2380634.1"/>
    <property type="molecule type" value="Genomic_DNA"/>
</dbReference>
<comment type="catalytic activity">
    <reaction evidence="7 8">
        <text>2 pyruvate + H(+) = (2S)-2-acetolactate + CO2</text>
        <dbReference type="Rhea" id="RHEA:25249"/>
        <dbReference type="ChEBI" id="CHEBI:15361"/>
        <dbReference type="ChEBI" id="CHEBI:15378"/>
        <dbReference type="ChEBI" id="CHEBI:16526"/>
        <dbReference type="ChEBI" id="CHEBI:58476"/>
        <dbReference type="EC" id="2.2.1.6"/>
    </reaction>
</comment>
<dbReference type="InterPro" id="IPR039557">
    <property type="entry name" value="AHAS_ACT"/>
</dbReference>
<feature type="domain" description="ACT" evidence="9">
    <location>
        <begin position="8"/>
        <end position="82"/>
    </location>
</feature>
<comment type="function">
    <text evidence="8">Catalyzes the conversion of 2 pyruvate molecules into acetolactate in the first common step of the biosynthetic pathway of the branched-amino acids such as leucine, isoleucine, and valine.</text>
</comment>
<evidence type="ECO:0000256" key="5">
    <source>
        <dbReference type="ARBA" id="ARBA00022605"/>
    </source>
</evidence>
<dbReference type="PANTHER" id="PTHR30239">
    <property type="entry name" value="ACETOLACTATE SYNTHASE SMALL SUBUNIT"/>
    <property type="match status" value="1"/>
</dbReference>
<dbReference type="Proteomes" id="UP001165444">
    <property type="component" value="Unassembled WGS sequence"/>
</dbReference>
<evidence type="ECO:0000256" key="1">
    <source>
        <dbReference type="ARBA" id="ARBA00004974"/>
    </source>
</evidence>
<evidence type="ECO:0000313" key="11">
    <source>
        <dbReference type="Proteomes" id="UP001165444"/>
    </source>
</evidence>
<evidence type="ECO:0000256" key="2">
    <source>
        <dbReference type="ARBA" id="ARBA00005025"/>
    </source>
</evidence>
<sequence length="183" mass="21216">MENKKLYTIIVHSENIAGILNQITAVFTRRQLNIESLNVSASSIRGVHKYTITCWTTQDIIEKIVKQIEKKMDVIHAHYFTDDEIFQREIAMYKVSTPEFQSNPEASKVIRHYSAHIVEVNPVFSIVEMTGTSEDITSLYQELSSLNCVLQFVRSGRIAVSTSCFERVNEYLAHREERYHKEK</sequence>
<comment type="subunit">
    <text evidence="4 8">Dimer of large and small chains.</text>
</comment>
<dbReference type="SUPFAM" id="SSF55021">
    <property type="entry name" value="ACT-like"/>
    <property type="match status" value="2"/>
</dbReference>
<dbReference type="NCBIfam" id="TIGR00119">
    <property type="entry name" value="acolac_sm"/>
    <property type="match status" value="1"/>
</dbReference>
<dbReference type="PANTHER" id="PTHR30239:SF0">
    <property type="entry name" value="ACETOLACTATE SYNTHASE SMALL SUBUNIT 1, CHLOROPLASTIC"/>
    <property type="match status" value="1"/>
</dbReference>
<dbReference type="Pfam" id="PF10369">
    <property type="entry name" value="ALS_ss_C"/>
    <property type="match status" value="1"/>
</dbReference>
<organism evidence="10 11">
    <name type="scientific">Parabacteroides faecalis</name>
    <dbReference type="NCBI Taxonomy" id="2924040"/>
    <lineage>
        <taxon>Bacteria</taxon>
        <taxon>Pseudomonadati</taxon>
        <taxon>Bacteroidota</taxon>
        <taxon>Bacteroidia</taxon>
        <taxon>Bacteroidales</taxon>
        <taxon>Tannerellaceae</taxon>
        <taxon>Parabacteroides</taxon>
    </lineage>
</organism>
<dbReference type="Pfam" id="PF22629">
    <property type="entry name" value="ACT_AHAS_ss"/>
    <property type="match status" value="1"/>
</dbReference>
<evidence type="ECO:0000259" key="9">
    <source>
        <dbReference type="PROSITE" id="PS51671"/>
    </source>
</evidence>
<evidence type="ECO:0000256" key="3">
    <source>
        <dbReference type="ARBA" id="ARBA00006341"/>
    </source>
</evidence>
<accession>A0ABT0C0X2</accession>
<dbReference type="CDD" id="cd04878">
    <property type="entry name" value="ACT_AHAS"/>
    <property type="match status" value="1"/>
</dbReference>
<evidence type="ECO:0000313" key="10">
    <source>
        <dbReference type="EMBL" id="MCJ2380634.1"/>
    </source>
</evidence>
<comment type="similarity">
    <text evidence="3 8">Belongs to the acetolactate synthase small subunit family.</text>
</comment>
<keyword evidence="11" id="KW-1185">Reference proteome</keyword>
<evidence type="ECO:0000256" key="6">
    <source>
        <dbReference type="ARBA" id="ARBA00023304"/>
    </source>
</evidence>
<dbReference type="InterPro" id="IPR019455">
    <property type="entry name" value="Acetolactate_synth_ssu_C"/>
</dbReference>
<comment type="pathway">
    <text evidence="2 8">Amino-acid biosynthesis; L-valine biosynthesis; L-valine from pyruvate: step 1/4.</text>
</comment>
<proteinExistence type="inferred from homology"/>
<reference evidence="10 11" key="1">
    <citation type="submission" date="2022-03" db="EMBL/GenBank/DDBJ databases">
        <title>Parabacteroides sp. nov. isolated from swine feces.</title>
        <authorList>
            <person name="Bak J.E."/>
        </authorList>
    </citation>
    <scope>NUCLEOTIDE SEQUENCE [LARGE SCALE GENOMIC DNA]</scope>
    <source>
        <strain evidence="10 11">AGMB00274</strain>
    </source>
</reference>
<keyword evidence="8 10" id="KW-0808">Transferase</keyword>
<evidence type="ECO:0000256" key="7">
    <source>
        <dbReference type="ARBA" id="ARBA00048670"/>
    </source>
</evidence>
<protein>
    <recommendedName>
        <fullName evidence="8">Acetolactate synthase small subunit</fullName>
        <shortName evidence="8">AHAS</shortName>
        <shortName evidence="8">ALS</shortName>
        <ecNumber evidence="8">2.2.1.6</ecNumber>
    </recommendedName>
    <alternativeName>
        <fullName evidence="8">Acetohydroxy-acid synthase small subunit</fullName>
    </alternativeName>
</protein>
<dbReference type="PROSITE" id="PS51671">
    <property type="entry name" value="ACT"/>
    <property type="match status" value="1"/>
</dbReference>
<dbReference type="Gene3D" id="3.30.70.260">
    <property type="match status" value="1"/>
</dbReference>
<keyword evidence="5 8" id="KW-0028">Amino-acid biosynthesis</keyword>
<dbReference type="GO" id="GO:0003984">
    <property type="term" value="F:acetolactate synthase activity"/>
    <property type="evidence" value="ECO:0007669"/>
    <property type="project" value="UniProtKB-EC"/>
</dbReference>
<gene>
    <name evidence="10" type="primary">ilvN</name>
    <name evidence="10" type="ORF">MUN53_08435</name>
</gene>
<comment type="caution">
    <text evidence="10">The sequence shown here is derived from an EMBL/GenBank/DDBJ whole genome shotgun (WGS) entry which is preliminary data.</text>
</comment>